<evidence type="ECO:0000259" key="6">
    <source>
        <dbReference type="PROSITE" id="PS51332"/>
    </source>
</evidence>
<proteinExistence type="predicted"/>
<protein>
    <recommendedName>
        <fullName evidence="6">B12-binding domain-containing protein</fullName>
    </recommendedName>
</protein>
<gene>
    <name evidence="7" type="ORF">S01H1_17311</name>
</gene>
<dbReference type="InterPro" id="IPR051198">
    <property type="entry name" value="BchE-like"/>
</dbReference>
<reference evidence="7" key="1">
    <citation type="journal article" date="2014" name="Front. Microbiol.">
        <title>High frequency of phylogenetically diverse reductive dehalogenase-homologous genes in deep subseafloor sedimentary metagenomes.</title>
        <authorList>
            <person name="Kawai M."/>
            <person name="Futagami T."/>
            <person name="Toyoda A."/>
            <person name="Takaki Y."/>
            <person name="Nishi S."/>
            <person name="Hori S."/>
            <person name="Arai W."/>
            <person name="Tsubouchi T."/>
            <person name="Morono Y."/>
            <person name="Uchiyama I."/>
            <person name="Ito T."/>
            <person name="Fujiyama A."/>
            <person name="Inagaki F."/>
            <person name="Takami H."/>
        </authorList>
    </citation>
    <scope>NUCLEOTIDE SEQUENCE</scope>
    <source>
        <strain evidence="7">Expedition CK06-06</strain>
    </source>
</reference>
<dbReference type="PANTHER" id="PTHR43409:SF7">
    <property type="entry name" value="BLL1977 PROTEIN"/>
    <property type="match status" value="1"/>
</dbReference>
<dbReference type="InterPro" id="IPR006158">
    <property type="entry name" value="Cobalamin-bd"/>
</dbReference>
<keyword evidence="4" id="KW-0408">Iron</keyword>
<dbReference type="GO" id="GO:0046872">
    <property type="term" value="F:metal ion binding"/>
    <property type="evidence" value="ECO:0007669"/>
    <property type="project" value="UniProtKB-KW"/>
</dbReference>
<comment type="caution">
    <text evidence="7">The sequence shown here is derived from an EMBL/GenBank/DDBJ whole genome shotgun (WGS) entry which is preliminary data.</text>
</comment>
<evidence type="ECO:0000256" key="3">
    <source>
        <dbReference type="ARBA" id="ARBA00022723"/>
    </source>
</evidence>
<accession>X0S6Q7</accession>
<feature type="non-terminal residue" evidence="7">
    <location>
        <position position="98"/>
    </location>
</feature>
<dbReference type="PANTHER" id="PTHR43409">
    <property type="entry name" value="ANAEROBIC MAGNESIUM-PROTOPORPHYRIN IX MONOMETHYL ESTER CYCLASE-RELATED"/>
    <property type="match status" value="1"/>
</dbReference>
<dbReference type="Gene3D" id="3.40.50.280">
    <property type="entry name" value="Cobalamin-binding domain"/>
    <property type="match status" value="1"/>
</dbReference>
<sequence length="98" mass="10967">MTYSLLSALTPEKHNITVVAGEFKDINFDEKYDLVGVTTTTLLTNVAYQIADEYRRRGTNVVIGGWHASALPEEAKRHADSVVIGEAEETWPQLLKDF</sequence>
<feature type="domain" description="B12-binding" evidence="6">
    <location>
        <begin position="1"/>
        <end position="98"/>
    </location>
</feature>
<dbReference type="PROSITE" id="PS51332">
    <property type="entry name" value="B12_BINDING"/>
    <property type="match status" value="1"/>
</dbReference>
<dbReference type="GO" id="GO:0005829">
    <property type="term" value="C:cytosol"/>
    <property type="evidence" value="ECO:0007669"/>
    <property type="project" value="TreeGrafter"/>
</dbReference>
<dbReference type="EMBL" id="BARS01009174">
    <property type="protein sequence ID" value="GAF70911.1"/>
    <property type="molecule type" value="Genomic_DNA"/>
</dbReference>
<dbReference type="Pfam" id="PF02310">
    <property type="entry name" value="B12-binding"/>
    <property type="match status" value="1"/>
</dbReference>
<comment type="cofactor">
    <cofactor evidence="1">
        <name>[4Fe-4S] cluster</name>
        <dbReference type="ChEBI" id="CHEBI:49883"/>
    </cofactor>
</comment>
<organism evidence="7">
    <name type="scientific">marine sediment metagenome</name>
    <dbReference type="NCBI Taxonomy" id="412755"/>
    <lineage>
        <taxon>unclassified sequences</taxon>
        <taxon>metagenomes</taxon>
        <taxon>ecological metagenomes</taxon>
    </lineage>
</organism>
<name>X0S6Q7_9ZZZZ</name>
<evidence type="ECO:0000256" key="4">
    <source>
        <dbReference type="ARBA" id="ARBA00023004"/>
    </source>
</evidence>
<evidence type="ECO:0000256" key="5">
    <source>
        <dbReference type="ARBA" id="ARBA00023014"/>
    </source>
</evidence>
<evidence type="ECO:0000256" key="2">
    <source>
        <dbReference type="ARBA" id="ARBA00022691"/>
    </source>
</evidence>
<dbReference type="AlphaFoldDB" id="X0S6Q7"/>
<keyword evidence="3" id="KW-0479">Metal-binding</keyword>
<evidence type="ECO:0000256" key="1">
    <source>
        <dbReference type="ARBA" id="ARBA00001966"/>
    </source>
</evidence>
<keyword evidence="2" id="KW-0949">S-adenosyl-L-methionine</keyword>
<keyword evidence="5" id="KW-0411">Iron-sulfur</keyword>
<dbReference type="GO" id="GO:0051536">
    <property type="term" value="F:iron-sulfur cluster binding"/>
    <property type="evidence" value="ECO:0007669"/>
    <property type="project" value="UniProtKB-KW"/>
</dbReference>
<dbReference type="GO" id="GO:0031419">
    <property type="term" value="F:cobalamin binding"/>
    <property type="evidence" value="ECO:0007669"/>
    <property type="project" value="InterPro"/>
</dbReference>
<evidence type="ECO:0000313" key="7">
    <source>
        <dbReference type="EMBL" id="GAF70911.1"/>
    </source>
</evidence>